<dbReference type="GO" id="GO:0006099">
    <property type="term" value="P:tricarboxylic acid cycle"/>
    <property type="evidence" value="ECO:0007669"/>
    <property type="project" value="TreeGrafter"/>
</dbReference>
<dbReference type="InterPro" id="IPR036969">
    <property type="entry name" value="Citrate_synthase_sf"/>
</dbReference>
<dbReference type="AlphaFoldDB" id="A0A7R6QR58"/>
<dbReference type="EMBL" id="MT724049">
    <property type="protein sequence ID" value="QTE75995.1"/>
    <property type="molecule type" value="Genomic_DNA"/>
</dbReference>
<evidence type="ECO:0000313" key="4">
    <source>
        <dbReference type="EMBL" id="BBU42028.1"/>
    </source>
</evidence>
<dbReference type="InterPro" id="IPR016142">
    <property type="entry name" value="Citrate_synth-like_lrg_a-sub"/>
</dbReference>
<proteinExistence type="inferred from homology"/>
<keyword evidence="2 3" id="KW-0808">Transferase</keyword>
<protein>
    <recommendedName>
        <fullName evidence="3">Citrate synthase</fullName>
    </recommendedName>
</protein>
<accession>A0A7R6QR58</accession>
<dbReference type="InterPro" id="IPR016143">
    <property type="entry name" value="Citrate_synth-like_sm_a-sub"/>
</dbReference>
<dbReference type="Pfam" id="PF00285">
    <property type="entry name" value="Citrate_synt"/>
    <property type="match status" value="1"/>
</dbReference>
<evidence type="ECO:0000256" key="2">
    <source>
        <dbReference type="ARBA" id="ARBA00022679"/>
    </source>
</evidence>
<dbReference type="Gene3D" id="1.10.580.10">
    <property type="entry name" value="Citrate Synthase, domain 1"/>
    <property type="match status" value="1"/>
</dbReference>
<dbReference type="GO" id="GO:0046912">
    <property type="term" value="F:acyltransferase activity, acyl groups converted into alkyl on transfer"/>
    <property type="evidence" value="ECO:0007669"/>
    <property type="project" value="InterPro"/>
</dbReference>
<dbReference type="PANTHER" id="PTHR11739">
    <property type="entry name" value="CITRATE SYNTHASE"/>
    <property type="match status" value="1"/>
</dbReference>
<dbReference type="PRINTS" id="PR00143">
    <property type="entry name" value="CITRTSNTHASE"/>
</dbReference>
<gene>
    <name evidence="4" type="primary">zopJ</name>
    <name evidence="5" type="synonym">zopR3</name>
</gene>
<comment type="similarity">
    <text evidence="1 3">Belongs to the citrate synthase family.</text>
</comment>
<name>A0A7R6QR58_9PEZI</name>
<dbReference type="EMBL" id="LC516887">
    <property type="protein sequence ID" value="BBU42028.1"/>
    <property type="molecule type" value="Genomic_DNA"/>
</dbReference>
<dbReference type="InterPro" id="IPR019810">
    <property type="entry name" value="Citrate_synthase_AS"/>
</dbReference>
<dbReference type="PANTHER" id="PTHR11739:SF4">
    <property type="entry name" value="CITRATE SYNTHASE, PEROXISOMAL"/>
    <property type="match status" value="1"/>
</dbReference>
<reference evidence="4" key="2">
    <citation type="journal article" date="2020" name="Org. Lett.">
        <title>Oxidative Ring Contraction by a Multifunctional Dioxygenase Generates the Core Cycloocatadiene in the Biosynthesis of Fungal Dimeric Anhydride Zopfiellin.</title>
        <authorList>
            <person name="Shiina T."/>
            <person name="Ozaki T."/>
            <person name="Matsu Y."/>
            <person name="Nagamine S."/>
            <person name="Liu C."/>
            <person name="Hashimoto M."/>
            <person name="Minami A."/>
            <person name="Oikawa H."/>
        </authorList>
    </citation>
    <scope>NUCLEOTIDE SEQUENCE</scope>
    <source>
        <strain evidence="4">No. 37-3</strain>
    </source>
</reference>
<organism evidence="4">
    <name type="scientific">Diffractella curvata</name>
    <dbReference type="NCBI Taxonomy" id="2819868"/>
    <lineage>
        <taxon>Eukaryota</taxon>
        <taxon>Fungi</taxon>
        <taxon>Dikarya</taxon>
        <taxon>Ascomycota</taxon>
        <taxon>Pezizomycotina</taxon>
        <taxon>Sordariomycetes</taxon>
        <taxon>Sordariomycetidae</taxon>
        <taxon>Sordariales</taxon>
        <taxon>Lasiosphaeriaceae</taxon>
        <taxon>Diffractella</taxon>
    </lineage>
</organism>
<evidence type="ECO:0000256" key="3">
    <source>
        <dbReference type="RuleBase" id="RU000441"/>
    </source>
</evidence>
<dbReference type="GO" id="GO:0005759">
    <property type="term" value="C:mitochondrial matrix"/>
    <property type="evidence" value="ECO:0007669"/>
    <property type="project" value="TreeGrafter"/>
</dbReference>
<reference evidence="5" key="1">
    <citation type="journal article" date="2020" name="Chem. Sci.">
        <title>Uncovering biosynthetic relationships between antifungal nonadrides and octadrides.</title>
        <authorList>
            <person name="de Mattos-Shipley K.M.J."/>
            <person name="Spencer C."/>
            <person name="Greco C."/>
            <person name="Heard D.M."/>
            <person name="O'Flynn D.E."/>
            <person name="Dao T.T."/>
            <person name="Song Z."/>
            <person name="Mulholland N.P."/>
            <person name="Vincent J.L."/>
            <person name="Simpson T.J."/>
            <person name="Cox R.R."/>
            <person name="Bailey A.M."/>
            <person name="Willis C.L."/>
        </authorList>
    </citation>
    <scope>NUCLEOTIDE SEQUENCE</scope>
    <source>
        <strain evidence="5">CBS 591.74</strain>
    </source>
</reference>
<dbReference type="InterPro" id="IPR002020">
    <property type="entry name" value="Citrate_synthase"/>
</dbReference>
<dbReference type="GO" id="GO:0005975">
    <property type="term" value="P:carbohydrate metabolic process"/>
    <property type="evidence" value="ECO:0007669"/>
    <property type="project" value="TreeGrafter"/>
</dbReference>
<sequence length="440" mass="48986">MAHPTNGTLFVRDSRTKQEYEIPIVDNAVLAVDFKNIRGYSDGSKMRGLLLYDPGLQNTAIKRSQISSSDARGLPMIRGYSVEQLYSLQSDFEDLFHLMVLGKYPTPEEKEILRHTFAQEMINVPDTVVAAIKAFPPSSTGMSMMLAGLSAYLASYDHAIPAKQGGNLYHNNPRLANKAAIKTTAAYAVVLGLTISHRKGIPFAPAQANKSFYENLFNMMGMADPITKLPNPLYIDVFRRAAILNADNGMTHSTFLTLVAGSALPDPLSCLISATSAAYGPLHYGAQEATWNNLIEIETKENVPAFLEQVKRRERRLFGYGHRVHKTEDPRLAIIKGLLKELNVSPATIPLMEIAYEIDRLAALDQYFTSRGLSANADFYFGFLIHAFGFDPDMITLANLAMRILGLMAHWREAMDQEIKLFRPLHIYTGPKQRITAARL</sequence>
<dbReference type="PROSITE" id="PS00480">
    <property type="entry name" value="CITRATE_SYNTHASE"/>
    <property type="match status" value="1"/>
</dbReference>
<evidence type="ECO:0000313" key="5">
    <source>
        <dbReference type="EMBL" id="QTE75995.1"/>
    </source>
</evidence>
<dbReference type="SUPFAM" id="SSF48256">
    <property type="entry name" value="Citrate synthase"/>
    <property type="match status" value="1"/>
</dbReference>
<dbReference type="Gene3D" id="1.10.230.10">
    <property type="entry name" value="Cytochrome P450-Terp, domain 2"/>
    <property type="match status" value="1"/>
</dbReference>
<evidence type="ECO:0000256" key="1">
    <source>
        <dbReference type="ARBA" id="ARBA00010566"/>
    </source>
</evidence>